<dbReference type="Proteomes" id="UP000240424">
    <property type="component" value="Unassembled WGS sequence"/>
</dbReference>
<dbReference type="OrthoDB" id="4710696at2"/>
<dbReference type="EMBL" id="FUEZ01000004">
    <property type="protein sequence ID" value="SPM43627.1"/>
    <property type="molecule type" value="Genomic_DNA"/>
</dbReference>
<proteinExistence type="predicted"/>
<keyword evidence="1" id="KW-0812">Transmembrane</keyword>
<dbReference type="STRING" id="1841861.GCA_900157365_04172"/>
<sequence length="296" mass="31529">MAPTLSQLESWDTDHLINAATYWTTTANKWEDTFAQVRIQSQTMGWDGQGGDALRARTGADLTSVTTQADQLRNAAQVARTGASNISAAQRQALYAVEDAQNAGFQVGEDLSVTDTRSSGSAAEQAARQAQAQTFAANINQRAAQLLGVETETSGQLTTAAGSVGAMNFAGAPKSGAAATNPGGGAVNGPRYENPVTTSPANGKPNIRLVDNLTGPPDPANPTPGAEQPGSYTHLRAHETVLDLVWSVVRRSDRWDAAPNNPPRRSGHSRCPRKLLRRCHQGRLRRRVPPIRPADY</sequence>
<name>A0A2U3PIN2_9MYCO</name>
<dbReference type="AlphaFoldDB" id="A0A2U3PIN2"/>
<gene>
    <name evidence="1" type="ORF">MNAB215_5853</name>
</gene>
<organism evidence="1 2">
    <name type="scientific">Mycobacterium numidiamassiliense</name>
    <dbReference type="NCBI Taxonomy" id="1841861"/>
    <lineage>
        <taxon>Bacteria</taxon>
        <taxon>Bacillati</taxon>
        <taxon>Actinomycetota</taxon>
        <taxon>Actinomycetes</taxon>
        <taxon>Mycobacteriales</taxon>
        <taxon>Mycobacteriaceae</taxon>
        <taxon>Mycobacterium</taxon>
    </lineage>
</organism>
<reference evidence="1 2" key="1">
    <citation type="submission" date="2017-01" db="EMBL/GenBank/DDBJ databases">
        <authorList>
            <consortium name="Urmite Genomes"/>
        </authorList>
    </citation>
    <scope>NUCLEOTIDE SEQUENCE [LARGE SCALE GENOMIC DNA]</scope>
    <source>
        <strain evidence="1 2">AB215</strain>
    </source>
</reference>
<accession>A0A2U3PIN2</accession>
<keyword evidence="1" id="KW-0472">Membrane</keyword>
<keyword evidence="2" id="KW-1185">Reference proteome</keyword>
<protein>
    <submittedName>
        <fullName evidence="1">Transmembrane protein</fullName>
    </submittedName>
</protein>
<evidence type="ECO:0000313" key="1">
    <source>
        <dbReference type="EMBL" id="SPM43627.1"/>
    </source>
</evidence>
<evidence type="ECO:0000313" key="2">
    <source>
        <dbReference type="Proteomes" id="UP000240424"/>
    </source>
</evidence>